<sequence length="106" mass="12173">MLLRYTHVFCRRSGRKIEVHDNAVSERLIIPAKAVTWREYMDVPGFEERGIHRKYEASTPAFAGMTIRFEMELRHPPDFAGMAGKNVGKTQALILVLFIANRLITL</sequence>
<evidence type="ECO:0000313" key="2">
    <source>
        <dbReference type="Proteomes" id="UP000620046"/>
    </source>
</evidence>
<name>A0ABQ1FPE0_9GAMM</name>
<protein>
    <submittedName>
        <fullName evidence="1">Uncharacterized protein</fullName>
    </submittedName>
</protein>
<organism evidence="1 2">
    <name type="scientific">Dyella nitratireducens</name>
    <dbReference type="NCBI Taxonomy" id="1849580"/>
    <lineage>
        <taxon>Bacteria</taxon>
        <taxon>Pseudomonadati</taxon>
        <taxon>Pseudomonadota</taxon>
        <taxon>Gammaproteobacteria</taxon>
        <taxon>Lysobacterales</taxon>
        <taxon>Rhodanobacteraceae</taxon>
        <taxon>Dyella</taxon>
    </lineage>
</organism>
<accession>A0ABQ1FPE0</accession>
<dbReference type="EMBL" id="BMJA01000001">
    <property type="protein sequence ID" value="GGA23339.1"/>
    <property type="molecule type" value="Genomic_DNA"/>
</dbReference>
<proteinExistence type="predicted"/>
<comment type="caution">
    <text evidence="1">The sequence shown here is derived from an EMBL/GenBank/DDBJ whole genome shotgun (WGS) entry which is preliminary data.</text>
</comment>
<gene>
    <name evidence="1" type="ORF">GCM10010981_09570</name>
</gene>
<dbReference type="Proteomes" id="UP000620046">
    <property type="component" value="Unassembled WGS sequence"/>
</dbReference>
<keyword evidence="2" id="KW-1185">Reference proteome</keyword>
<reference evidence="2" key="1">
    <citation type="journal article" date="2019" name="Int. J. Syst. Evol. Microbiol.">
        <title>The Global Catalogue of Microorganisms (GCM) 10K type strain sequencing project: providing services to taxonomists for standard genome sequencing and annotation.</title>
        <authorList>
            <consortium name="The Broad Institute Genomics Platform"/>
            <consortium name="The Broad Institute Genome Sequencing Center for Infectious Disease"/>
            <person name="Wu L."/>
            <person name="Ma J."/>
        </authorList>
    </citation>
    <scope>NUCLEOTIDE SEQUENCE [LARGE SCALE GENOMIC DNA]</scope>
    <source>
        <strain evidence="2">CGMCC 1.15439</strain>
    </source>
</reference>
<evidence type="ECO:0000313" key="1">
    <source>
        <dbReference type="EMBL" id="GGA23339.1"/>
    </source>
</evidence>